<keyword evidence="3" id="KW-1185">Reference proteome</keyword>
<comment type="caution">
    <text evidence="2">The sequence shown here is derived from an EMBL/GenBank/DDBJ whole genome shotgun (WGS) entry which is preliminary data.</text>
</comment>
<sequence length="218" mass="23230">MRAGAAVYHPLLLHAYDPLVSVNCRFAWGCPRSEILAQYRAAVGANHLEVGVGSGYLPANTVFPGQEPRITLCDLNPNTLAHAARRLPDLSPRLVRANALEPLTQAGLGEGEFDSVALNLLLHCVPGDFREKEAVLANAAAVTRPGGTVQGSTLLSEGVPLAGKPVMALFNTFGVFHNRQDRYADLKAVLDNNFDSYELTVLGCAALFTATVPGSLPR</sequence>
<protein>
    <submittedName>
        <fullName evidence="2">Methyltransferase family protein</fullName>
    </submittedName>
</protein>
<gene>
    <name evidence="2" type="ORF">EV191_103423</name>
</gene>
<dbReference type="PIRSF" id="PIRSF011491">
    <property type="entry name" value="Mtase_YbcY_prd"/>
    <property type="match status" value="1"/>
</dbReference>
<feature type="domain" description="Methyltransferase type 12" evidence="1">
    <location>
        <begin position="48"/>
        <end position="148"/>
    </location>
</feature>
<dbReference type="InterPro" id="IPR016584">
    <property type="entry name" value="MeTrfase_VrtF"/>
</dbReference>
<evidence type="ECO:0000313" key="2">
    <source>
        <dbReference type="EMBL" id="TCP54378.1"/>
    </source>
</evidence>
<proteinExistence type="predicted"/>
<organism evidence="2 3">
    <name type="scientific">Tamaricihabitans halophyticus</name>
    <dbReference type="NCBI Taxonomy" id="1262583"/>
    <lineage>
        <taxon>Bacteria</taxon>
        <taxon>Bacillati</taxon>
        <taxon>Actinomycetota</taxon>
        <taxon>Actinomycetes</taxon>
        <taxon>Pseudonocardiales</taxon>
        <taxon>Pseudonocardiaceae</taxon>
        <taxon>Tamaricihabitans</taxon>
    </lineage>
</organism>
<dbReference type="EMBL" id="SLXQ01000003">
    <property type="protein sequence ID" value="TCP54378.1"/>
    <property type="molecule type" value="Genomic_DNA"/>
</dbReference>
<dbReference type="PANTHER" id="PTHR42912">
    <property type="entry name" value="METHYLTRANSFERASE"/>
    <property type="match status" value="1"/>
</dbReference>
<dbReference type="SUPFAM" id="SSF53335">
    <property type="entry name" value="S-adenosyl-L-methionine-dependent methyltransferases"/>
    <property type="match status" value="1"/>
</dbReference>
<evidence type="ECO:0000259" key="1">
    <source>
        <dbReference type="Pfam" id="PF08242"/>
    </source>
</evidence>
<accession>A0A4R2QZ55</accession>
<name>A0A4R2QZ55_9PSEU</name>
<dbReference type="GO" id="GO:0032259">
    <property type="term" value="P:methylation"/>
    <property type="evidence" value="ECO:0007669"/>
    <property type="project" value="UniProtKB-KW"/>
</dbReference>
<reference evidence="2 3" key="1">
    <citation type="submission" date="2019-03" db="EMBL/GenBank/DDBJ databases">
        <title>Genomic Encyclopedia of Type Strains, Phase IV (KMG-IV): sequencing the most valuable type-strain genomes for metagenomic binning, comparative biology and taxonomic classification.</title>
        <authorList>
            <person name="Goeker M."/>
        </authorList>
    </citation>
    <scope>NUCLEOTIDE SEQUENCE [LARGE SCALE GENOMIC DNA]</scope>
    <source>
        <strain evidence="2 3">DSM 45765</strain>
    </source>
</reference>
<dbReference type="Gene3D" id="3.40.50.150">
    <property type="entry name" value="Vaccinia Virus protein VP39"/>
    <property type="match status" value="1"/>
</dbReference>
<dbReference type="InterPro" id="IPR029063">
    <property type="entry name" value="SAM-dependent_MTases_sf"/>
</dbReference>
<keyword evidence="2" id="KW-0489">Methyltransferase</keyword>
<dbReference type="InterPro" id="IPR013217">
    <property type="entry name" value="Methyltransf_12"/>
</dbReference>
<dbReference type="Pfam" id="PF08242">
    <property type="entry name" value="Methyltransf_12"/>
    <property type="match status" value="1"/>
</dbReference>
<keyword evidence="2" id="KW-0808">Transferase</keyword>
<dbReference type="Proteomes" id="UP000294911">
    <property type="component" value="Unassembled WGS sequence"/>
</dbReference>
<dbReference type="GO" id="GO:0008168">
    <property type="term" value="F:methyltransferase activity"/>
    <property type="evidence" value="ECO:0007669"/>
    <property type="project" value="UniProtKB-KW"/>
</dbReference>
<evidence type="ECO:0000313" key="3">
    <source>
        <dbReference type="Proteomes" id="UP000294911"/>
    </source>
</evidence>
<dbReference type="AlphaFoldDB" id="A0A4R2QZ55"/>
<dbReference type="InterPro" id="IPR050508">
    <property type="entry name" value="Methyltransf_Superfamily"/>
</dbReference>